<sequence length="66" mass="7385">RDIAAVCGRLNAALDDYHKHPQDQEKLHYFMDMQAQARVALKLSPEAVQELLQAAARIAALEPQES</sequence>
<reference evidence="1 2" key="1">
    <citation type="journal article" date="2018" name="PLoS Pathog.">
        <title>Evolution of structural diversity of trichothecenes, a family of toxins produced by plant pathogenic and entomopathogenic fungi.</title>
        <authorList>
            <person name="Proctor R.H."/>
            <person name="McCormick S.P."/>
            <person name="Kim H.S."/>
            <person name="Cardoza R.E."/>
            <person name="Stanley A.M."/>
            <person name="Lindo L."/>
            <person name="Kelly A."/>
            <person name="Brown D.W."/>
            <person name="Lee T."/>
            <person name="Vaughan M.M."/>
            <person name="Alexander N.J."/>
            <person name="Busman M."/>
            <person name="Gutierrez S."/>
        </authorList>
    </citation>
    <scope>NUCLEOTIDE SEQUENCE [LARGE SCALE GENOMIC DNA]</scope>
    <source>
        <strain evidence="1 2">NRRL 13405</strain>
    </source>
</reference>
<comment type="caution">
    <text evidence="1">The sequence shown here is derived from an EMBL/GenBank/DDBJ whole genome shotgun (WGS) entry which is preliminary data.</text>
</comment>
<keyword evidence="2" id="KW-1185">Reference proteome</keyword>
<organism evidence="1 2">
    <name type="scientific">Fusarium flagelliforme</name>
    <dbReference type="NCBI Taxonomy" id="2675880"/>
    <lineage>
        <taxon>Eukaryota</taxon>
        <taxon>Fungi</taxon>
        <taxon>Dikarya</taxon>
        <taxon>Ascomycota</taxon>
        <taxon>Pezizomycotina</taxon>
        <taxon>Sordariomycetes</taxon>
        <taxon>Hypocreomycetidae</taxon>
        <taxon>Hypocreales</taxon>
        <taxon>Nectriaceae</taxon>
        <taxon>Fusarium</taxon>
        <taxon>Fusarium incarnatum-equiseti species complex</taxon>
    </lineage>
</organism>
<protein>
    <submittedName>
        <fullName evidence="1">Uncharacterized protein</fullName>
    </submittedName>
</protein>
<dbReference type="AlphaFoldDB" id="A0A395M4F5"/>
<name>A0A395M4F5_9HYPO</name>
<gene>
    <name evidence="1" type="ORF">FIE12Z_13016</name>
</gene>
<evidence type="ECO:0000313" key="2">
    <source>
        <dbReference type="Proteomes" id="UP000265631"/>
    </source>
</evidence>
<feature type="non-terminal residue" evidence="1">
    <location>
        <position position="1"/>
    </location>
</feature>
<evidence type="ECO:0000313" key="1">
    <source>
        <dbReference type="EMBL" id="RFN40904.1"/>
    </source>
</evidence>
<accession>A0A395M4F5</accession>
<dbReference type="EMBL" id="PXXK01000922">
    <property type="protein sequence ID" value="RFN40904.1"/>
    <property type="molecule type" value="Genomic_DNA"/>
</dbReference>
<proteinExistence type="predicted"/>
<dbReference type="Proteomes" id="UP000265631">
    <property type="component" value="Unassembled WGS sequence"/>
</dbReference>